<proteinExistence type="predicted"/>
<dbReference type="PANTHER" id="PTHR43687">
    <property type="entry name" value="ADENYLYLSULFATE REDUCTASE, BETA SUBUNIT"/>
    <property type="match status" value="1"/>
</dbReference>
<evidence type="ECO:0000313" key="6">
    <source>
        <dbReference type="EMBL" id="RMA96158.1"/>
    </source>
</evidence>
<feature type="domain" description="4Fe-4S ferredoxin-type" evidence="5">
    <location>
        <begin position="39"/>
        <end position="68"/>
    </location>
</feature>
<dbReference type="Proteomes" id="UP000280842">
    <property type="component" value="Unassembled WGS sequence"/>
</dbReference>
<evidence type="ECO:0000313" key="7">
    <source>
        <dbReference type="Proteomes" id="UP000280842"/>
    </source>
</evidence>
<dbReference type="GO" id="GO:0051539">
    <property type="term" value="F:4 iron, 4 sulfur cluster binding"/>
    <property type="evidence" value="ECO:0007669"/>
    <property type="project" value="UniProtKB-KW"/>
</dbReference>
<keyword evidence="4" id="KW-0411">Iron-sulfur</keyword>
<dbReference type="GO" id="GO:0046872">
    <property type="term" value="F:metal ion binding"/>
    <property type="evidence" value="ECO:0007669"/>
    <property type="project" value="UniProtKB-KW"/>
</dbReference>
<evidence type="ECO:0000259" key="5">
    <source>
        <dbReference type="PROSITE" id="PS51379"/>
    </source>
</evidence>
<keyword evidence="7" id="KW-1185">Reference proteome</keyword>
<dbReference type="EMBL" id="REFO01000012">
    <property type="protein sequence ID" value="RMA96158.1"/>
    <property type="molecule type" value="Genomic_DNA"/>
</dbReference>
<accession>A0A3M0BMW0</accession>
<keyword evidence="3" id="KW-0408">Iron</keyword>
<reference evidence="6 7" key="1">
    <citation type="submission" date="2018-10" db="EMBL/GenBank/DDBJ databases">
        <title>Genomic Encyclopedia of Archaeal and Bacterial Type Strains, Phase II (KMG-II): from individual species to whole genera.</title>
        <authorList>
            <person name="Goeker M."/>
        </authorList>
    </citation>
    <scope>NUCLEOTIDE SEQUENCE [LARGE SCALE GENOMIC DNA]</scope>
    <source>
        <strain evidence="6 7">VM1</strain>
    </source>
</reference>
<dbReference type="PROSITE" id="PS51379">
    <property type="entry name" value="4FE4S_FER_2"/>
    <property type="match status" value="3"/>
</dbReference>
<dbReference type="Gene3D" id="3.30.70.20">
    <property type="match status" value="2"/>
</dbReference>
<dbReference type="SUPFAM" id="SSF54862">
    <property type="entry name" value="4Fe-4S ferredoxins"/>
    <property type="match status" value="2"/>
</dbReference>
<name>A0A3M0BMW0_9AQUI</name>
<gene>
    <name evidence="6" type="ORF">CLV39_1172</name>
</gene>
<evidence type="ECO:0000256" key="3">
    <source>
        <dbReference type="ARBA" id="ARBA00023004"/>
    </source>
</evidence>
<dbReference type="PROSITE" id="PS00198">
    <property type="entry name" value="4FE4S_FER_1"/>
    <property type="match status" value="3"/>
</dbReference>
<dbReference type="AlphaFoldDB" id="A0A3M0BMW0"/>
<dbReference type="Pfam" id="PF00037">
    <property type="entry name" value="Fer4"/>
    <property type="match status" value="1"/>
</dbReference>
<sequence length="362" mass="41657">MARLNFDIYSCVRTYYRFSSCQKCIDVCPVEDVLYIENDKIKINEEKCISCGACVGVCPTEAFSLKGFDLKEFHQKFIETEEHLISCKLNVPCVSAVDSQYLVAFVLEKNSDIILDIGHCSSCQIGNLKERIENIAKEANYVLEQLGVENRVKLEEIAYEKPEEEKKIESRRSFLKRFTKQTAGLAFWALAPNIPIENEENNEEEVKNLVEEKVVPYKRIAFINALKNSDIDFKDKYLEVDKISFTSEKWIDNKKCTNCYICYHMCPTGALKEGNNKLSILFEPALCVKCRICHEMCPEDCLHLADKLEFDTFVNKVEVLAEHVMIPCEECMTPFSYKGDSTICPRCRKLEDEIKDLLKIGD</sequence>
<dbReference type="InterPro" id="IPR017896">
    <property type="entry name" value="4Fe4S_Fe-S-bd"/>
</dbReference>
<organism evidence="6 7">
    <name type="scientific">Hydrogenothermus marinus</name>
    <dbReference type="NCBI Taxonomy" id="133270"/>
    <lineage>
        <taxon>Bacteria</taxon>
        <taxon>Pseudomonadati</taxon>
        <taxon>Aquificota</taxon>
        <taxon>Aquificia</taxon>
        <taxon>Aquificales</taxon>
        <taxon>Hydrogenothermaceae</taxon>
        <taxon>Hydrogenothermus</taxon>
    </lineage>
</organism>
<evidence type="ECO:0000256" key="2">
    <source>
        <dbReference type="ARBA" id="ARBA00022723"/>
    </source>
</evidence>
<dbReference type="PANTHER" id="PTHR43687:SF1">
    <property type="entry name" value="FERREDOXIN III"/>
    <property type="match status" value="1"/>
</dbReference>
<dbReference type="Pfam" id="PF13187">
    <property type="entry name" value="Fer4_9"/>
    <property type="match status" value="1"/>
</dbReference>
<feature type="domain" description="4Fe-4S ferredoxin-type" evidence="5">
    <location>
        <begin position="247"/>
        <end position="276"/>
    </location>
</feature>
<dbReference type="InterPro" id="IPR050572">
    <property type="entry name" value="Fe-S_Ferredoxin"/>
</dbReference>
<keyword evidence="1" id="KW-0004">4Fe-4S</keyword>
<dbReference type="RefSeq" id="WP_121923287.1">
    <property type="nucleotide sequence ID" value="NZ_REFO01000012.1"/>
</dbReference>
<feature type="domain" description="4Fe-4S ferredoxin-type" evidence="5">
    <location>
        <begin position="278"/>
        <end position="307"/>
    </location>
</feature>
<dbReference type="InterPro" id="IPR017900">
    <property type="entry name" value="4Fe4S_Fe_S_CS"/>
</dbReference>
<protein>
    <submittedName>
        <fullName evidence="6">4Fe-4S binding protein</fullName>
    </submittedName>
</protein>
<dbReference type="OrthoDB" id="9672at2"/>
<evidence type="ECO:0000256" key="1">
    <source>
        <dbReference type="ARBA" id="ARBA00022485"/>
    </source>
</evidence>
<comment type="caution">
    <text evidence="6">The sequence shown here is derived from an EMBL/GenBank/DDBJ whole genome shotgun (WGS) entry which is preliminary data.</text>
</comment>
<keyword evidence="2" id="KW-0479">Metal-binding</keyword>
<evidence type="ECO:0000256" key="4">
    <source>
        <dbReference type="ARBA" id="ARBA00023014"/>
    </source>
</evidence>